<organism evidence="2 3">
    <name type="scientific">Corynebacterium hylobatis</name>
    <dbReference type="NCBI Taxonomy" id="1859290"/>
    <lineage>
        <taxon>Bacteria</taxon>
        <taxon>Bacillati</taxon>
        <taxon>Actinomycetota</taxon>
        <taxon>Actinomycetes</taxon>
        <taxon>Mycobacteriales</taxon>
        <taxon>Corynebacteriaceae</taxon>
        <taxon>Corynebacterium</taxon>
    </lineage>
</organism>
<evidence type="ECO:0000259" key="1">
    <source>
        <dbReference type="Pfam" id="PF04213"/>
    </source>
</evidence>
<dbReference type="EMBL" id="RXHJ01000006">
    <property type="protein sequence ID" value="RSZ63957.1"/>
    <property type="molecule type" value="Genomic_DNA"/>
</dbReference>
<dbReference type="Pfam" id="PF04213">
    <property type="entry name" value="HtaA"/>
    <property type="match status" value="1"/>
</dbReference>
<dbReference type="InterPro" id="IPR007331">
    <property type="entry name" value="Htaa"/>
</dbReference>
<evidence type="ECO:0000313" key="2">
    <source>
        <dbReference type="EMBL" id="RSZ63957.1"/>
    </source>
</evidence>
<reference evidence="2 3" key="1">
    <citation type="submission" date="2018-12" db="EMBL/GenBank/DDBJ databases">
        <title>YIM 101343 draft genome.</title>
        <authorList>
            <person name="Chen X."/>
        </authorList>
    </citation>
    <scope>NUCLEOTIDE SEQUENCE [LARGE SCALE GENOMIC DNA]</scope>
    <source>
        <strain evidence="2 3">YIM 101343</strain>
    </source>
</reference>
<dbReference type="OrthoDB" id="7210788at2"/>
<comment type="caution">
    <text evidence="2">The sequence shown here is derived from an EMBL/GenBank/DDBJ whole genome shotgun (WGS) entry which is preliminary data.</text>
</comment>
<protein>
    <submittedName>
        <fullName evidence="2">Cell wall protein</fullName>
    </submittedName>
</protein>
<gene>
    <name evidence="2" type="ORF">EAH68_06175</name>
</gene>
<keyword evidence="3" id="KW-1185">Reference proteome</keyword>
<dbReference type="Proteomes" id="UP000274907">
    <property type="component" value="Unassembled WGS sequence"/>
</dbReference>
<feature type="domain" description="Htaa" evidence="1">
    <location>
        <begin position="11"/>
        <end position="157"/>
    </location>
</feature>
<sequence>MEAHGTSLAHASLEWGIKESFRNYFERLPDHSYGFAGEARRCSDGQIEFQTDPTADADVNTLAFKGAVHLTGHHGALSVRIANPHVSFTADGEGVLSAEVDEEDGKPVRMAIANLMRENSPALQLPNLTFRAQLAEEGQYLFMGNYFAGDAMDPVSIWFTAP</sequence>
<evidence type="ECO:0000313" key="3">
    <source>
        <dbReference type="Proteomes" id="UP000274907"/>
    </source>
</evidence>
<name>A0A430I006_9CORY</name>
<proteinExistence type="predicted"/>
<accession>A0A430I006</accession>
<dbReference type="AlphaFoldDB" id="A0A430I006"/>